<comment type="caution">
    <text evidence="6">The sequence shown here is derived from an EMBL/GenBank/DDBJ whole genome shotgun (WGS) entry which is preliminary data.</text>
</comment>
<dbReference type="CDD" id="cd03255">
    <property type="entry name" value="ABC_MJ0796_LolCDE_FtsE"/>
    <property type="match status" value="1"/>
</dbReference>
<dbReference type="AlphaFoldDB" id="A0A432Y9X9"/>
<evidence type="ECO:0000256" key="2">
    <source>
        <dbReference type="ARBA" id="ARBA00022741"/>
    </source>
</evidence>
<dbReference type="GO" id="GO:1902495">
    <property type="term" value="C:transmembrane transporter complex"/>
    <property type="evidence" value="ECO:0007669"/>
    <property type="project" value="UniProtKB-ARBA"/>
</dbReference>
<dbReference type="GO" id="GO:0005886">
    <property type="term" value="C:plasma membrane"/>
    <property type="evidence" value="ECO:0007669"/>
    <property type="project" value="TreeGrafter"/>
</dbReference>
<dbReference type="PROSITE" id="PS00211">
    <property type="entry name" value="ABC_TRANSPORTER_1"/>
    <property type="match status" value="1"/>
</dbReference>
<dbReference type="InterPro" id="IPR003593">
    <property type="entry name" value="AAA+_ATPase"/>
</dbReference>
<dbReference type="RefSeq" id="WP_110572927.1">
    <property type="nucleotide sequence ID" value="NZ_PIPV01000002.1"/>
</dbReference>
<dbReference type="SMART" id="SM00382">
    <property type="entry name" value="AAA"/>
    <property type="match status" value="1"/>
</dbReference>
<accession>A0A432Y9X9</accession>
<evidence type="ECO:0000256" key="1">
    <source>
        <dbReference type="ARBA" id="ARBA00022448"/>
    </source>
</evidence>
<reference evidence="7" key="1">
    <citation type="journal article" date="2018" name="Front. Microbiol.">
        <title>Genome-Based Analysis Reveals the Taxonomy and Diversity of the Family Idiomarinaceae.</title>
        <authorList>
            <person name="Liu Y."/>
            <person name="Lai Q."/>
            <person name="Shao Z."/>
        </authorList>
    </citation>
    <scope>NUCLEOTIDE SEQUENCE [LARGE SCALE GENOMIC DNA]</scope>
    <source>
        <strain evidence="7">F23</strain>
    </source>
</reference>
<dbReference type="OrthoDB" id="9801477at2"/>
<dbReference type="InterPro" id="IPR003439">
    <property type="entry name" value="ABC_transporter-like_ATP-bd"/>
</dbReference>
<keyword evidence="1" id="KW-0813">Transport</keyword>
<dbReference type="Proteomes" id="UP000287330">
    <property type="component" value="Unassembled WGS sequence"/>
</dbReference>
<evidence type="ECO:0000313" key="7">
    <source>
        <dbReference type="Proteomes" id="UP000287330"/>
    </source>
</evidence>
<name>A0A432Y9X9_9GAMM</name>
<dbReference type="Gene3D" id="3.40.50.300">
    <property type="entry name" value="P-loop containing nucleotide triphosphate hydrolases"/>
    <property type="match status" value="1"/>
</dbReference>
<dbReference type="PANTHER" id="PTHR24220">
    <property type="entry name" value="IMPORT ATP-BINDING PROTEIN"/>
    <property type="match status" value="1"/>
</dbReference>
<keyword evidence="3 6" id="KW-0067">ATP-binding</keyword>
<gene>
    <name evidence="6" type="ORF">CWE25_04630</name>
</gene>
<evidence type="ECO:0000259" key="5">
    <source>
        <dbReference type="PROSITE" id="PS50893"/>
    </source>
</evidence>
<evidence type="ECO:0000313" key="6">
    <source>
        <dbReference type="EMBL" id="RUO57757.1"/>
    </source>
</evidence>
<proteinExistence type="inferred from homology"/>
<dbReference type="PROSITE" id="PS50893">
    <property type="entry name" value="ABC_TRANSPORTER_2"/>
    <property type="match status" value="1"/>
</dbReference>
<dbReference type="SUPFAM" id="SSF52540">
    <property type="entry name" value="P-loop containing nucleoside triphosphate hydrolases"/>
    <property type="match status" value="1"/>
</dbReference>
<protein>
    <submittedName>
        <fullName evidence="6">ABC transporter ATP-binding protein</fullName>
    </submittedName>
</protein>
<dbReference type="InterPro" id="IPR017911">
    <property type="entry name" value="MacB-like_ATP-bd"/>
</dbReference>
<keyword evidence="2" id="KW-0547">Nucleotide-binding</keyword>
<organism evidence="6 7">
    <name type="scientific">Idiomarina fontislapidosi</name>
    <dbReference type="NCBI Taxonomy" id="263723"/>
    <lineage>
        <taxon>Bacteria</taxon>
        <taxon>Pseudomonadati</taxon>
        <taxon>Pseudomonadota</taxon>
        <taxon>Gammaproteobacteria</taxon>
        <taxon>Alteromonadales</taxon>
        <taxon>Idiomarinaceae</taxon>
        <taxon>Idiomarina</taxon>
    </lineage>
</organism>
<dbReference type="GO" id="GO:0005524">
    <property type="term" value="F:ATP binding"/>
    <property type="evidence" value="ECO:0007669"/>
    <property type="project" value="UniProtKB-KW"/>
</dbReference>
<dbReference type="InterPro" id="IPR027417">
    <property type="entry name" value="P-loop_NTPase"/>
</dbReference>
<dbReference type="Pfam" id="PF00005">
    <property type="entry name" value="ABC_tran"/>
    <property type="match status" value="1"/>
</dbReference>
<dbReference type="FunFam" id="3.40.50.300:FF:000032">
    <property type="entry name" value="Export ABC transporter ATP-binding protein"/>
    <property type="match status" value="1"/>
</dbReference>
<evidence type="ECO:0000256" key="4">
    <source>
        <dbReference type="ARBA" id="ARBA00038388"/>
    </source>
</evidence>
<sequence>MAELLKLDKVTRAFSDGTQQVMALSNVSFSVSEGETLAIVGPSGSGKSTLLSILGLLDRGYKGTYTISDTNAAALDNQQLAHLRNREIGWVFQNFNLISHLSVLHNVVLPMRYNREIDKRAYHQRALAVLDSVGLKDKLDAKPSQLSGGQQQRVAIARALANQPSLVLADEPTGNLDSKTGNMISELLMSLAQAGTTVIIVTHDDKVAAKCDTQIRLKDGTIAHGE</sequence>
<keyword evidence="7" id="KW-1185">Reference proteome</keyword>
<evidence type="ECO:0000256" key="3">
    <source>
        <dbReference type="ARBA" id="ARBA00022840"/>
    </source>
</evidence>
<feature type="domain" description="ABC transporter" evidence="5">
    <location>
        <begin position="5"/>
        <end position="226"/>
    </location>
</feature>
<dbReference type="EMBL" id="PIPV01000002">
    <property type="protein sequence ID" value="RUO57757.1"/>
    <property type="molecule type" value="Genomic_DNA"/>
</dbReference>
<comment type="similarity">
    <text evidence="4">Belongs to the ABC transporter superfamily. Macrolide exporter (TC 3.A.1.122) family.</text>
</comment>
<dbReference type="GO" id="GO:0016887">
    <property type="term" value="F:ATP hydrolysis activity"/>
    <property type="evidence" value="ECO:0007669"/>
    <property type="project" value="InterPro"/>
</dbReference>
<dbReference type="PANTHER" id="PTHR24220:SF86">
    <property type="entry name" value="ABC TRANSPORTER ABCH.1"/>
    <property type="match status" value="1"/>
</dbReference>
<dbReference type="InterPro" id="IPR017871">
    <property type="entry name" value="ABC_transporter-like_CS"/>
</dbReference>
<dbReference type="GO" id="GO:0022857">
    <property type="term" value="F:transmembrane transporter activity"/>
    <property type="evidence" value="ECO:0007669"/>
    <property type="project" value="UniProtKB-ARBA"/>
</dbReference>
<dbReference type="InterPro" id="IPR015854">
    <property type="entry name" value="ABC_transpr_LolD-like"/>
</dbReference>